<keyword evidence="11" id="KW-0804">Transcription</keyword>
<evidence type="ECO:0000256" key="1">
    <source>
        <dbReference type="ARBA" id="ARBA00004123"/>
    </source>
</evidence>
<keyword evidence="10" id="KW-0238">DNA-binding</keyword>
<dbReference type="PANTHER" id="PTHR24081">
    <property type="entry name" value="NUCLEAR RECEPTOR SUBFAMILY 0 GROUP B"/>
    <property type="match status" value="1"/>
</dbReference>
<evidence type="ECO:0000313" key="16">
    <source>
        <dbReference type="Proteomes" id="UP000516260"/>
    </source>
</evidence>
<name>A0A4Z2BS53_9TELE</name>
<dbReference type="InterPro" id="IPR000536">
    <property type="entry name" value="Nucl_hrmn_rcpt_lig-bd"/>
</dbReference>
<protein>
    <recommendedName>
        <fullName evidence="14">NR LBD domain-containing protein</fullName>
    </recommendedName>
</protein>
<feature type="domain" description="NR LBD" evidence="14">
    <location>
        <begin position="29"/>
        <end position="255"/>
    </location>
</feature>
<evidence type="ECO:0000256" key="7">
    <source>
        <dbReference type="ARBA" id="ARBA00022771"/>
    </source>
</evidence>
<dbReference type="GO" id="GO:0005737">
    <property type="term" value="C:cytoplasm"/>
    <property type="evidence" value="ECO:0007669"/>
    <property type="project" value="UniProtKB-SubCell"/>
</dbReference>
<dbReference type="GO" id="GO:0003677">
    <property type="term" value="F:DNA binding"/>
    <property type="evidence" value="ECO:0007669"/>
    <property type="project" value="UniProtKB-KW"/>
</dbReference>
<organism evidence="15 16">
    <name type="scientific">Takifugu bimaculatus</name>
    <dbReference type="NCBI Taxonomy" id="433685"/>
    <lineage>
        <taxon>Eukaryota</taxon>
        <taxon>Metazoa</taxon>
        <taxon>Chordata</taxon>
        <taxon>Craniata</taxon>
        <taxon>Vertebrata</taxon>
        <taxon>Euteleostomi</taxon>
        <taxon>Actinopterygii</taxon>
        <taxon>Neopterygii</taxon>
        <taxon>Teleostei</taxon>
        <taxon>Neoteleostei</taxon>
        <taxon>Acanthomorphata</taxon>
        <taxon>Eupercaria</taxon>
        <taxon>Tetraodontiformes</taxon>
        <taxon>Tetradontoidea</taxon>
        <taxon>Tetraodontidae</taxon>
        <taxon>Takifugu</taxon>
    </lineage>
</organism>
<gene>
    <name evidence="15" type="ORF">fugu_002592</name>
</gene>
<keyword evidence="4" id="KW-0963">Cytoplasm</keyword>
<dbReference type="SUPFAM" id="SSF48508">
    <property type="entry name" value="Nuclear receptor ligand-binding domain"/>
    <property type="match status" value="1"/>
</dbReference>
<comment type="subcellular location">
    <subcellularLocation>
        <location evidence="2">Cytoplasm</location>
    </subcellularLocation>
    <subcellularLocation>
        <location evidence="1">Nucleus</location>
    </subcellularLocation>
</comment>
<dbReference type="EMBL" id="SWLE01000012">
    <property type="protein sequence ID" value="TNM94416.1"/>
    <property type="molecule type" value="Genomic_DNA"/>
</dbReference>
<keyword evidence="5" id="KW-0678">Repressor</keyword>
<dbReference type="PANTHER" id="PTHR24081:SF1">
    <property type="entry name" value="NUCLEAR RECEPTOR SUBFAMILY 0 GROUP B MEMBER 1"/>
    <property type="match status" value="1"/>
</dbReference>
<dbReference type="GO" id="GO:0000122">
    <property type="term" value="P:negative regulation of transcription by RNA polymerase II"/>
    <property type="evidence" value="ECO:0007669"/>
    <property type="project" value="TreeGrafter"/>
</dbReference>
<dbReference type="GO" id="GO:0003714">
    <property type="term" value="F:transcription corepressor activity"/>
    <property type="evidence" value="ECO:0007669"/>
    <property type="project" value="TreeGrafter"/>
</dbReference>
<comment type="similarity">
    <text evidence="3">Belongs to the nuclear hormone receptor family. NR0 subfamily.</text>
</comment>
<keyword evidence="12" id="KW-0675">Receptor</keyword>
<evidence type="ECO:0000256" key="10">
    <source>
        <dbReference type="ARBA" id="ARBA00023125"/>
    </source>
</evidence>
<dbReference type="Proteomes" id="UP000516260">
    <property type="component" value="Chromosome 2"/>
</dbReference>
<evidence type="ECO:0000256" key="11">
    <source>
        <dbReference type="ARBA" id="ARBA00023163"/>
    </source>
</evidence>
<dbReference type="GO" id="GO:0030325">
    <property type="term" value="P:adrenal gland development"/>
    <property type="evidence" value="ECO:0007669"/>
    <property type="project" value="TreeGrafter"/>
</dbReference>
<keyword evidence="13" id="KW-0539">Nucleus</keyword>
<dbReference type="PRINTS" id="PR00398">
    <property type="entry name" value="STRDHORMONER"/>
</dbReference>
<keyword evidence="8" id="KW-0862">Zinc</keyword>
<keyword evidence="6" id="KW-0479">Metal-binding</keyword>
<evidence type="ECO:0000256" key="12">
    <source>
        <dbReference type="ARBA" id="ARBA00023170"/>
    </source>
</evidence>
<evidence type="ECO:0000256" key="4">
    <source>
        <dbReference type="ARBA" id="ARBA00022490"/>
    </source>
</evidence>
<dbReference type="InterPro" id="IPR033544">
    <property type="entry name" value="NR0B1/2"/>
</dbReference>
<dbReference type="GO" id="GO:0008584">
    <property type="term" value="P:male gonad development"/>
    <property type="evidence" value="ECO:0007669"/>
    <property type="project" value="TreeGrafter"/>
</dbReference>
<dbReference type="GO" id="GO:0005634">
    <property type="term" value="C:nucleus"/>
    <property type="evidence" value="ECO:0007669"/>
    <property type="project" value="UniProtKB-SubCell"/>
</dbReference>
<evidence type="ECO:0000256" key="13">
    <source>
        <dbReference type="ARBA" id="ARBA00023242"/>
    </source>
</evidence>
<keyword evidence="7" id="KW-0863">Zinc-finger</keyword>
<dbReference type="AlphaFoldDB" id="A0A4Z2BS53"/>
<dbReference type="GO" id="GO:0008270">
    <property type="term" value="F:zinc ion binding"/>
    <property type="evidence" value="ECO:0007669"/>
    <property type="project" value="UniProtKB-KW"/>
</dbReference>
<keyword evidence="9" id="KW-0805">Transcription regulation</keyword>
<dbReference type="InterPro" id="IPR035500">
    <property type="entry name" value="NHR-like_dom_sf"/>
</dbReference>
<keyword evidence="16" id="KW-1185">Reference proteome</keyword>
<dbReference type="Pfam" id="PF00104">
    <property type="entry name" value="Hormone_recep"/>
    <property type="match status" value="1"/>
</dbReference>
<dbReference type="Gene3D" id="1.10.565.10">
    <property type="entry name" value="Retinoid X Receptor"/>
    <property type="match status" value="1"/>
</dbReference>
<evidence type="ECO:0000256" key="9">
    <source>
        <dbReference type="ARBA" id="ARBA00023015"/>
    </source>
</evidence>
<evidence type="ECO:0000313" key="15">
    <source>
        <dbReference type="EMBL" id="TNM94416.1"/>
    </source>
</evidence>
<accession>A0A4Z2BS53</accession>
<dbReference type="PROSITE" id="PS51843">
    <property type="entry name" value="NR_LBD"/>
    <property type="match status" value="1"/>
</dbReference>
<comment type="caution">
    <text evidence="15">The sequence shown here is derived from an EMBL/GenBank/DDBJ whole genome shotgun (WGS) entry which is preliminary data.</text>
</comment>
<proteinExistence type="inferred from homology"/>
<evidence type="ECO:0000259" key="14">
    <source>
        <dbReference type="PROSITE" id="PS51843"/>
    </source>
</evidence>
<evidence type="ECO:0000256" key="2">
    <source>
        <dbReference type="ARBA" id="ARBA00004496"/>
    </source>
</evidence>
<evidence type="ECO:0000256" key="5">
    <source>
        <dbReference type="ARBA" id="ARBA00022491"/>
    </source>
</evidence>
<evidence type="ECO:0000256" key="6">
    <source>
        <dbReference type="ARBA" id="ARBA00022723"/>
    </source>
</evidence>
<evidence type="ECO:0000256" key="8">
    <source>
        <dbReference type="ARBA" id="ARBA00022833"/>
    </source>
</evidence>
<sequence>MPCCKRREGGDAARGSILYSILKRGAPRRGRQLEAAAARRPRCTCASACKLVTLRAPVLMFTAASQVLAKTFRFLKNVACFRGLPAGDQRLLVRHRWAPLLVVGLVQDSVHFDTVETRRPSLLHTILTRHKRDTSAGAGDPGVPVGVAEGIQAFLVRCRGLGMSADEFALVKGALLFSAELKKLECGDYIQTLHREAQRALYDHVRDKTSRVSRLQALLQALRSVDPEAVSRLFFRPVTGSIDVDEHVLALFDQQ</sequence>
<dbReference type="SMART" id="SM00430">
    <property type="entry name" value="HOLI"/>
    <property type="match status" value="1"/>
</dbReference>
<reference evidence="15 16" key="1">
    <citation type="submission" date="2019-04" db="EMBL/GenBank/DDBJ databases">
        <title>The sequence and de novo assembly of Takifugu bimaculatus genome using PacBio and Hi-C technologies.</title>
        <authorList>
            <person name="Xu P."/>
            <person name="Liu B."/>
            <person name="Zhou Z."/>
        </authorList>
    </citation>
    <scope>NUCLEOTIDE SEQUENCE [LARGE SCALE GENOMIC DNA]</scope>
    <source>
        <strain evidence="15">TB-2018</strain>
        <tissue evidence="15">Muscle</tissue>
    </source>
</reference>
<dbReference type="InterPro" id="IPR001723">
    <property type="entry name" value="Nuclear_hrmn_rcpt"/>
</dbReference>
<evidence type="ECO:0000256" key="3">
    <source>
        <dbReference type="ARBA" id="ARBA00006647"/>
    </source>
</evidence>
<dbReference type="GO" id="GO:0007283">
    <property type="term" value="P:spermatogenesis"/>
    <property type="evidence" value="ECO:0007669"/>
    <property type="project" value="TreeGrafter"/>
</dbReference>